<dbReference type="Proteomes" id="UP001054837">
    <property type="component" value="Unassembled WGS sequence"/>
</dbReference>
<evidence type="ECO:0000313" key="2">
    <source>
        <dbReference type="Proteomes" id="UP001054837"/>
    </source>
</evidence>
<dbReference type="EMBL" id="BPLQ01013698">
    <property type="protein sequence ID" value="GIY74089.1"/>
    <property type="molecule type" value="Genomic_DNA"/>
</dbReference>
<sequence>MRHSERTGCPLATPMQMSCRHTMSWAMRFTRLFSLSFSPVRMQLGECYLWRSSNSCFVRASSRALDPFSKWTSLIPAHRHPSELCLSLLGFVWVAVEKENELGFCSFLSVNAIYITGGLTSS</sequence>
<protein>
    <submittedName>
        <fullName evidence="1">Uncharacterized protein</fullName>
    </submittedName>
</protein>
<proteinExistence type="predicted"/>
<gene>
    <name evidence="1" type="ORF">CDAR_66171</name>
</gene>
<organism evidence="1 2">
    <name type="scientific">Caerostris darwini</name>
    <dbReference type="NCBI Taxonomy" id="1538125"/>
    <lineage>
        <taxon>Eukaryota</taxon>
        <taxon>Metazoa</taxon>
        <taxon>Ecdysozoa</taxon>
        <taxon>Arthropoda</taxon>
        <taxon>Chelicerata</taxon>
        <taxon>Arachnida</taxon>
        <taxon>Araneae</taxon>
        <taxon>Araneomorphae</taxon>
        <taxon>Entelegynae</taxon>
        <taxon>Araneoidea</taxon>
        <taxon>Araneidae</taxon>
        <taxon>Caerostris</taxon>
    </lineage>
</organism>
<accession>A0AAV4VWW4</accession>
<reference evidence="1 2" key="1">
    <citation type="submission" date="2021-06" db="EMBL/GenBank/DDBJ databases">
        <title>Caerostris darwini draft genome.</title>
        <authorList>
            <person name="Kono N."/>
            <person name="Arakawa K."/>
        </authorList>
    </citation>
    <scope>NUCLEOTIDE SEQUENCE [LARGE SCALE GENOMIC DNA]</scope>
</reference>
<evidence type="ECO:0000313" key="1">
    <source>
        <dbReference type="EMBL" id="GIY74089.1"/>
    </source>
</evidence>
<comment type="caution">
    <text evidence="1">The sequence shown here is derived from an EMBL/GenBank/DDBJ whole genome shotgun (WGS) entry which is preliminary data.</text>
</comment>
<name>A0AAV4VWW4_9ARAC</name>
<keyword evidence="2" id="KW-1185">Reference proteome</keyword>
<dbReference type="AlphaFoldDB" id="A0AAV4VWW4"/>